<dbReference type="PANTHER" id="PTHR43785">
    <property type="entry name" value="GAMMA-GLUTAMYLPUTRESCINE SYNTHETASE"/>
    <property type="match status" value="1"/>
</dbReference>
<reference evidence="7" key="1">
    <citation type="journal article" date="2022" name="New Phytol.">
        <title>Evolutionary transition to the ectomycorrhizal habit in the genomes of a hyperdiverse lineage of mushroom-forming fungi.</title>
        <authorList>
            <person name="Looney B."/>
            <person name="Miyauchi S."/>
            <person name="Morin E."/>
            <person name="Drula E."/>
            <person name="Courty P.E."/>
            <person name="Kohler A."/>
            <person name="Kuo A."/>
            <person name="LaButti K."/>
            <person name="Pangilinan J."/>
            <person name="Lipzen A."/>
            <person name="Riley R."/>
            <person name="Andreopoulos W."/>
            <person name="He G."/>
            <person name="Johnson J."/>
            <person name="Nolan M."/>
            <person name="Tritt A."/>
            <person name="Barry K.W."/>
            <person name="Grigoriev I.V."/>
            <person name="Nagy L.G."/>
            <person name="Hibbett D."/>
            <person name="Henrissat B."/>
            <person name="Matheny P.B."/>
            <person name="Labbe J."/>
            <person name="Martin F.M."/>
        </authorList>
    </citation>
    <scope>NUCLEOTIDE SEQUENCE</scope>
    <source>
        <strain evidence="7">BPL690</strain>
    </source>
</reference>
<feature type="region of interest" description="Disordered" evidence="5">
    <location>
        <begin position="283"/>
        <end position="306"/>
    </location>
</feature>
<dbReference type="InterPro" id="IPR014746">
    <property type="entry name" value="Gln_synth/guanido_kin_cat_dom"/>
</dbReference>
<keyword evidence="2" id="KW-0436">Ligase</keyword>
<evidence type="ECO:0000256" key="1">
    <source>
        <dbReference type="ARBA" id="ARBA00021364"/>
    </source>
</evidence>
<evidence type="ECO:0000256" key="3">
    <source>
        <dbReference type="PROSITE-ProRule" id="PRU01331"/>
    </source>
</evidence>
<comment type="caution">
    <text evidence="7">The sequence shown here is derived from an EMBL/GenBank/DDBJ whole genome shotgun (WGS) entry which is preliminary data.</text>
</comment>
<dbReference type="EMBL" id="WTXG01000006">
    <property type="protein sequence ID" value="KAI0305256.1"/>
    <property type="molecule type" value="Genomic_DNA"/>
</dbReference>
<dbReference type="Proteomes" id="UP001203297">
    <property type="component" value="Unassembled WGS sequence"/>
</dbReference>
<evidence type="ECO:0000313" key="7">
    <source>
        <dbReference type="EMBL" id="KAI0305256.1"/>
    </source>
</evidence>
<dbReference type="InterPro" id="IPR036651">
    <property type="entry name" value="Gln_synt_N_sf"/>
</dbReference>
<sequence>MIPSKPEVIFGLQYLPASAKVPTLGRGDTLNELAKYGIRYIRLQWVDYTNFTRHRIIPLPAFRELLTASRPGVGITKAALGIVGASTAPGFSGSGEYLYTPDLDSIRVCGYAPGHASLMGWFEEKLPIRDNAGEDPFKVPLCPRGLLRDVVNNGKASGVEFLVGVESEFILLKSKYPIEAVNDAPWSASRALLSGSDAAKCLQDIADALQIGGIEVLMYHAEAAPGQYEIVTGPLPPLEAADAVVFTRESIVNIAAKHGLHATFAPSVYTDICGSAAHAHISVHPTPQQPANPPPANPNTNQDTTMTPLERSFLQSFLEHLPSSTAFTLPTAASYDRVQDGIWSSGTYACWGEENRKATVRLTGAPGSHHFEVRTMDGTANPHIALATILGLGLVGVQKGLELTIKAVDGPAAELSAEERRKRNIKGRLRRTLSTARDAARQDATVNNVLGEEFVQKYLSVNKVRDFGGKC</sequence>
<dbReference type="GO" id="GO:0004356">
    <property type="term" value="F:glutamine synthetase activity"/>
    <property type="evidence" value="ECO:0007669"/>
    <property type="project" value="InterPro"/>
</dbReference>
<proteinExistence type="inferred from homology"/>
<keyword evidence="8" id="KW-1185">Reference proteome</keyword>
<dbReference type="AlphaFoldDB" id="A0AAD4M7H4"/>
<dbReference type="PROSITE" id="PS51987">
    <property type="entry name" value="GS_CATALYTIC"/>
    <property type="match status" value="1"/>
</dbReference>
<evidence type="ECO:0000256" key="2">
    <source>
        <dbReference type="ARBA" id="ARBA00022598"/>
    </source>
</evidence>
<comment type="similarity">
    <text evidence="3 4">Belongs to the glutamine synthetase family.</text>
</comment>
<dbReference type="SMART" id="SM01230">
    <property type="entry name" value="Gln-synt_C"/>
    <property type="match status" value="1"/>
</dbReference>
<evidence type="ECO:0000313" key="8">
    <source>
        <dbReference type="Proteomes" id="UP001203297"/>
    </source>
</evidence>
<organism evidence="7 8">
    <name type="scientific">Multifurca ochricompacta</name>
    <dbReference type="NCBI Taxonomy" id="376703"/>
    <lineage>
        <taxon>Eukaryota</taxon>
        <taxon>Fungi</taxon>
        <taxon>Dikarya</taxon>
        <taxon>Basidiomycota</taxon>
        <taxon>Agaricomycotina</taxon>
        <taxon>Agaricomycetes</taxon>
        <taxon>Russulales</taxon>
        <taxon>Russulaceae</taxon>
        <taxon>Multifurca</taxon>
    </lineage>
</organism>
<feature type="domain" description="GS catalytic" evidence="6">
    <location>
        <begin position="143"/>
        <end position="471"/>
    </location>
</feature>
<gene>
    <name evidence="7" type="ORF">B0F90DRAFT_1625177</name>
</gene>
<name>A0AAD4M7H4_9AGAM</name>
<protein>
    <recommendedName>
        <fullName evidence="1">Glutamine synthetase</fullName>
    </recommendedName>
</protein>
<dbReference type="SUPFAM" id="SSF55931">
    <property type="entry name" value="Glutamine synthetase/guanido kinase"/>
    <property type="match status" value="1"/>
</dbReference>
<dbReference type="Pfam" id="PF00120">
    <property type="entry name" value="Gln-synt_C"/>
    <property type="match status" value="1"/>
</dbReference>
<dbReference type="Gene3D" id="3.30.590.10">
    <property type="entry name" value="Glutamine synthetase/guanido kinase, catalytic domain"/>
    <property type="match status" value="1"/>
</dbReference>
<dbReference type="PANTHER" id="PTHR43785:SF2">
    <property type="entry name" value="TYPE-1 GLUTAMINE SYNTHETASE 1"/>
    <property type="match status" value="1"/>
</dbReference>
<feature type="compositionally biased region" description="Pro residues" evidence="5">
    <location>
        <begin position="287"/>
        <end position="297"/>
    </location>
</feature>
<evidence type="ECO:0000256" key="4">
    <source>
        <dbReference type="RuleBase" id="RU000384"/>
    </source>
</evidence>
<dbReference type="Gene3D" id="3.10.20.70">
    <property type="entry name" value="Glutamine synthetase, N-terminal domain"/>
    <property type="match status" value="1"/>
</dbReference>
<evidence type="ECO:0000259" key="6">
    <source>
        <dbReference type="PROSITE" id="PS51987"/>
    </source>
</evidence>
<dbReference type="GO" id="GO:0006542">
    <property type="term" value="P:glutamine biosynthetic process"/>
    <property type="evidence" value="ECO:0007669"/>
    <property type="project" value="InterPro"/>
</dbReference>
<dbReference type="InterPro" id="IPR008146">
    <property type="entry name" value="Gln_synth_cat_dom"/>
</dbReference>
<evidence type="ECO:0000256" key="5">
    <source>
        <dbReference type="SAM" id="MobiDB-lite"/>
    </source>
</evidence>
<accession>A0AAD4M7H4</accession>